<name>A0A171KWR6_9BURK</name>
<dbReference type="EMBL" id="LBNE01000001">
    <property type="protein sequence ID" value="KKO73333.1"/>
    <property type="molecule type" value="Genomic_DNA"/>
</dbReference>
<accession>A0A171KWR6</accession>
<dbReference type="Gene3D" id="3.40.605.10">
    <property type="entry name" value="Aldehyde Dehydrogenase, Chain A, domain 1"/>
    <property type="match status" value="1"/>
</dbReference>
<dbReference type="AlphaFoldDB" id="A0A171KWR6"/>
<evidence type="ECO:0000256" key="1">
    <source>
        <dbReference type="ARBA" id="ARBA00009986"/>
    </source>
</evidence>
<dbReference type="STRING" id="206506.AAV32_03525"/>
<protein>
    <submittedName>
        <fullName evidence="4">Aldehyde dehydrogenase</fullName>
    </submittedName>
</protein>
<reference evidence="4 5" key="1">
    <citation type="submission" date="2015-04" db="EMBL/GenBank/DDBJ databases">
        <title>Genome sequence of Kerstersia gyiorum CG1.</title>
        <authorList>
            <person name="Greninger A.L."/>
            <person name="Kozyreva V."/>
            <person name="Chaturvedi V."/>
        </authorList>
    </citation>
    <scope>NUCLEOTIDE SEQUENCE [LARGE SCALE GENOMIC DNA]</scope>
    <source>
        <strain evidence="4 5">CG1</strain>
    </source>
</reference>
<dbReference type="GO" id="GO:0016620">
    <property type="term" value="F:oxidoreductase activity, acting on the aldehyde or oxo group of donors, NAD or NADP as acceptor"/>
    <property type="evidence" value="ECO:0007669"/>
    <property type="project" value="InterPro"/>
</dbReference>
<dbReference type="InterPro" id="IPR016160">
    <property type="entry name" value="Ald_DH_CS_CYS"/>
</dbReference>
<gene>
    <name evidence="4" type="ORF">AAV32_03525</name>
</gene>
<dbReference type="PANTHER" id="PTHR11699">
    <property type="entry name" value="ALDEHYDE DEHYDROGENASE-RELATED"/>
    <property type="match status" value="1"/>
</dbReference>
<dbReference type="FunFam" id="3.40.605.10:FF:000007">
    <property type="entry name" value="NAD/NADP-dependent betaine aldehyde dehydrogenase"/>
    <property type="match status" value="1"/>
</dbReference>
<dbReference type="InterPro" id="IPR016163">
    <property type="entry name" value="Ald_DH_C"/>
</dbReference>
<dbReference type="PROSITE" id="PS00070">
    <property type="entry name" value="ALDEHYDE_DEHYDR_CYS"/>
    <property type="match status" value="1"/>
</dbReference>
<keyword evidence="2" id="KW-0560">Oxidoreductase</keyword>
<dbReference type="InterPro" id="IPR016161">
    <property type="entry name" value="Ald_DH/histidinol_DH"/>
</dbReference>
<dbReference type="PATRIC" id="fig|206506.3.peg.772"/>
<proteinExistence type="inferred from homology"/>
<evidence type="ECO:0000313" key="4">
    <source>
        <dbReference type="EMBL" id="KKO73333.1"/>
    </source>
</evidence>
<dbReference type="RefSeq" id="WP_068367516.1">
    <property type="nucleotide sequence ID" value="NZ_LBNE01000001.1"/>
</dbReference>
<organism evidence="4 5">
    <name type="scientific">Kerstersia gyiorum</name>
    <dbReference type="NCBI Taxonomy" id="206506"/>
    <lineage>
        <taxon>Bacteria</taxon>
        <taxon>Pseudomonadati</taxon>
        <taxon>Pseudomonadota</taxon>
        <taxon>Betaproteobacteria</taxon>
        <taxon>Burkholderiales</taxon>
        <taxon>Alcaligenaceae</taxon>
        <taxon>Kerstersia</taxon>
    </lineage>
</organism>
<evidence type="ECO:0000313" key="5">
    <source>
        <dbReference type="Proteomes" id="UP000078084"/>
    </source>
</evidence>
<comment type="similarity">
    <text evidence="1">Belongs to the aldehyde dehydrogenase family.</text>
</comment>
<keyword evidence="5" id="KW-1185">Reference proteome</keyword>
<dbReference type="Pfam" id="PF00171">
    <property type="entry name" value="Aldedh"/>
    <property type="match status" value="1"/>
</dbReference>
<sequence length="495" mass="52654">MSQVTLLPEVEAFLARQHGHFIDGQAVASSGARIAVVNPATGQTVASIASATQADIDAAVASSQRAFSGAWANTTPAQRGELLLRIADKLLEHTEELAQLETLQSGKLINISRAFEVGQAAAFLRHYAGAATRITGETINPSLPSFNGERYTAFTRREPLGVVAGIVPWNFSIMIAVWKFGSALATGCTSIIKPSEFTPLTLLRVAELAREAGLPDGVLNVLNGGGDVGRQLIEHDGTAKVSFTGSVPTGIAVGRTALGAKLTRFTLELGGKNSVGFLKDVDADKAVAGIMEAGFLHQGQICAAGERFFVHRSRQDEILEKLSATLGTLRIGDPLDDASQFGPLSNKPHFDKLLSLFSQARAEGCTIVHGAKPVDGPGYFVEPTVLVAKDAKAALLNEETFGPVATFLAYDDEEELLNLFNDTPYGLSASLWTNDLGKALNYVPRIQAGTVWVNMHTLLDPAVPFGGAKQSGLGREFGSAFIDDYTELKSVIIRH</sequence>
<comment type="caution">
    <text evidence="4">The sequence shown here is derived from an EMBL/GenBank/DDBJ whole genome shotgun (WGS) entry which is preliminary data.</text>
</comment>
<evidence type="ECO:0000259" key="3">
    <source>
        <dbReference type="Pfam" id="PF00171"/>
    </source>
</evidence>
<dbReference type="SUPFAM" id="SSF53720">
    <property type="entry name" value="ALDH-like"/>
    <property type="match status" value="1"/>
</dbReference>
<dbReference type="Gene3D" id="3.40.309.10">
    <property type="entry name" value="Aldehyde Dehydrogenase, Chain A, domain 2"/>
    <property type="match status" value="1"/>
</dbReference>
<dbReference type="InterPro" id="IPR016162">
    <property type="entry name" value="Ald_DH_N"/>
</dbReference>
<feature type="domain" description="Aldehyde dehydrogenase" evidence="3">
    <location>
        <begin position="28"/>
        <end position="491"/>
    </location>
</feature>
<dbReference type="InterPro" id="IPR015590">
    <property type="entry name" value="Aldehyde_DH_dom"/>
</dbReference>
<dbReference type="Proteomes" id="UP000078084">
    <property type="component" value="Unassembled WGS sequence"/>
</dbReference>
<evidence type="ECO:0000256" key="2">
    <source>
        <dbReference type="ARBA" id="ARBA00023002"/>
    </source>
</evidence>